<feature type="compositionally biased region" description="Low complexity" evidence="2">
    <location>
        <begin position="1324"/>
        <end position="1339"/>
    </location>
</feature>
<reference evidence="4" key="2">
    <citation type="submission" date="2025-08" db="UniProtKB">
        <authorList>
            <consortium name="Ensembl"/>
        </authorList>
    </citation>
    <scope>IDENTIFICATION</scope>
</reference>
<feature type="coiled-coil region" evidence="1">
    <location>
        <begin position="255"/>
        <end position="392"/>
    </location>
</feature>
<feature type="coiled-coil region" evidence="1">
    <location>
        <begin position="616"/>
        <end position="885"/>
    </location>
</feature>
<dbReference type="HOGENOM" id="CLU_005776_0_0_1"/>
<protein>
    <submittedName>
        <fullName evidence="4">Forkhead associated phosphopeptide binding domain 1</fullName>
    </submittedName>
</protein>
<proteinExistence type="predicted"/>
<feature type="domain" description="FHA" evidence="3">
    <location>
        <begin position="18"/>
        <end position="69"/>
    </location>
</feature>
<gene>
    <name evidence="4" type="primary">FHAD1</name>
</gene>
<reference evidence="4 5" key="1">
    <citation type="journal article" date="2010" name="Nature">
        <title>The sequence and de novo assembly of the giant panda genome.</title>
        <authorList>
            <person name="Li R."/>
            <person name="Fan W."/>
            <person name="Tian G."/>
            <person name="Zhu H."/>
            <person name="He L."/>
            <person name="Cai J."/>
            <person name="Huang Q."/>
            <person name="Cai Q."/>
            <person name="Li B."/>
            <person name="Bai Y."/>
            <person name="Zhang Z."/>
            <person name="Zhang Y."/>
            <person name="Wang W."/>
            <person name="Li J."/>
            <person name="Wei F."/>
            <person name="Li H."/>
            <person name="Jian M."/>
            <person name="Li J."/>
            <person name="Zhang Z."/>
            <person name="Nielsen R."/>
            <person name="Li D."/>
            <person name="Gu W."/>
            <person name="Yang Z."/>
            <person name="Xuan Z."/>
            <person name="Ryder O.A."/>
            <person name="Leung F.C."/>
            <person name="Zhou Y."/>
            <person name="Cao J."/>
            <person name="Sun X."/>
            <person name="Fu Y."/>
            <person name="Fang X."/>
            <person name="Guo X."/>
            <person name="Wang B."/>
            <person name="Hou R."/>
            <person name="Shen F."/>
            <person name="Mu B."/>
            <person name="Ni P."/>
            <person name="Lin R."/>
            <person name="Qian W."/>
            <person name="Wang G."/>
            <person name="Yu C."/>
            <person name="Nie W."/>
            <person name="Wang J."/>
            <person name="Wu Z."/>
            <person name="Liang H."/>
            <person name="Min J."/>
            <person name="Wu Q."/>
            <person name="Cheng S."/>
            <person name="Ruan J."/>
            <person name="Wang M."/>
            <person name="Shi Z."/>
            <person name="Wen M."/>
            <person name="Liu B."/>
            <person name="Ren X."/>
            <person name="Zheng H."/>
            <person name="Dong D."/>
            <person name="Cook K."/>
            <person name="Shan G."/>
            <person name="Zhang H."/>
            <person name="Kosiol C."/>
            <person name="Xie X."/>
            <person name="Lu Z."/>
            <person name="Zheng H."/>
            <person name="Li Y."/>
            <person name="Steiner C.C."/>
            <person name="Lam T.T."/>
            <person name="Lin S."/>
            <person name="Zhang Q."/>
            <person name="Li G."/>
            <person name="Tian J."/>
            <person name="Gong T."/>
            <person name="Liu H."/>
            <person name="Zhang D."/>
            <person name="Fang L."/>
            <person name="Ye C."/>
            <person name="Zhang J."/>
            <person name="Hu W."/>
            <person name="Xu A."/>
            <person name="Ren Y."/>
            <person name="Zhang G."/>
            <person name="Bruford M.W."/>
            <person name="Li Q."/>
            <person name="Ma L."/>
            <person name="Guo Y."/>
            <person name="An N."/>
            <person name="Hu Y."/>
            <person name="Zheng Y."/>
            <person name="Shi Y."/>
            <person name="Li Z."/>
            <person name="Liu Q."/>
            <person name="Chen Y."/>
            <person name="Zhao J."/>
            <person name="Qu N."/>
            <person name="Zhao S."/>
            <person name="Tian F."/>
            <person name="Wang X."/>
            <person name="Wang H."/>
            <person name="Xu L."/>
            <person name="Liu X."/>
            <person name="Vinar T."/>
            <person name="Wang Y."/>
            <person name="Lam T.W."/>
            <person name="Yiu S.M."/>
            <person name="Liu S."/>
            <person name="Zhang H."/>
            <person name="Li D."/>
            <person name="Huang Y."/>
            <person name="Wang X."/>
            <person name="Yang G."/>
            <person name="Jiang Z."/>
            <person name="Wang J."/>
            <person name="Qin N."/>
            <person name="Li L."/>
            <person name="Li J."/>
            <person name="Bolund L."/>
            <person name="Kristiansen K."/>
            <person name="Wong G.K."/>
            <person name="Olson M."/>
            <person name="Zhang X."/>
            <person name="Li S."/>
            <person name="Yang H."/>
            <person name="Wang J."/>
            <person name="Wang J."/>
        </authorList>
    </citation>
    <scope>NUCLEOTIDE SEQUENCE [LARGE SCALE GENOMIC DNA]</scope>
</reference>
<dbReference type="Ensembl" id="ENSAMET00000013144.2">
    <property type="protein sequence ID" value="ENSAMEP00000012609.2"/>
    <property type="gene ID" value="ENSAMEG00000011967.2"/>
</dbReference>
<feature type="region of interest" description="Disordered" evidence="2">
    <location>
        <begin position="112"/>
        <end position="162"/>
    </location>
</feature>
<reference evidence="4" key="3">
    <citation type="submission" date="2025-09" db="UniProtKB">
        <authorList>
            <consortium name="Ensembl"/>
        </authorList>
    </citation>
    <scope>IDENTIFICATION</scope>
</reference>
<evidence type="ECO:0000313" key="5">
    <source>
        <dbReference type="Proteomes" id="UP000008912"/>
    </source>
</evidence>
<keyword evidence="1" id="KW-0175">Coiled coil</keyword>
<dbReference type="InterPro" id="IPR052642">
    <property type="entry name" value="CC-FHA_domain"/>
</dbReference>
<dbReference type="GO" id="GO:0006915">
    <property type="term" value="P:apoptotic process"/>
    <property type="evidence" value="ECO:0007669"/>
    <property type="project" value="Ensembl"/>
</dbReference>
<dbReference type="Proteomes" id="UP000008912">
    <property type="component" value="Unassembled WGS sequence"/>
</dbReference>
<dbReference type="CDD" id="cd22700">
    <property type="entry name" value="FHA_FHAD1"/>
    <property type="match status" value="1"/>
</dbReference>
<dbReference type="SMART" id="SM00240">
    <property type="entry name" value="FHA"/>
    <property type="match status" value="1"/>
</dbReference>
<evidence type="ECO:0000259" key="3">
    <source>
        <dbReference type="PROSITE" id="PS50006"/>
    </source>
</evidence>
<feature type="coiled-coil region" evidence="1">
    <location>
        <begin position="1214"/>
        <end position="1248"/>
    </location>
</feature>
<feature type="region of interest" description="Disordered" evidence="2">
    <location>
        <begin position="1285"/>
        <end position="1339"/>
    </location>
</feature>
<dbReference type="STRING" id="9646.ENSAMEP00000012609"/>
<dbReference type="InParanoid" id="G1LZU9"/>
<evidence type="ECO:0000313" key="4">
    <source>
        <dbReference type="Ensembl" id="ENSAMEP00000012609.2"/>
    </source>
</evidence>
<dbReference type="PROSITE" id="PS50006">
    <property type="entry name" value="FHA_DOMAIN"/>
    <property type="match status" value="1"/>
</dbReference>
<feature type="compositionally biased region" description="Basic and acidic residues" evidence="2">
    <location>
        <begin position="1309"/>
        <end position="1323"/>
    </location>
</feature>
<dbReference type="SUPFAM" id="SSF49879">
    <property type="entry name" value="SMAD/FHA domain"/>
    <property type="match status" value="1"/>
</dbReference>
<dbReference type="Gene3D" id="1.10.287.1490">
    <property type="match status" value="1"/>
</dbReference>
<sequence>MKAYLKSAEGFFVLNKSTTVGRHEDSDLVLESADIDNHHALIEYNEAEDSFVLQDFNSRNGTFVNECHIQNVAVKLLAGDILRFGSGGLTYELVIENPHSVSFPWMNGSVPWPRPQPPRATQQSKQSPSPPQMPFHPGIRPTPVQRSWSQGFPRPTMVPPASHNRPVSAGGKMFSFVVDNTHRPPVIKQVWTNAVELSEQSVVEGISGAGPSRDIYVDQDHPAHQDKDEIILLLGKEISRLSDFELESKYKDAVIVNLQNEVASLSQRLSESTSSRQSKFQVLDEDIDAGQREIQSLKNQISALQKGYSQVLCQSLSERNSEITSLKNEGENLRRDNAITSGMVSSLQKEVLTRDEEIQQLKQEVNQLKSENKEKDHQLEALSSRVEEKLQEDSRKKLLQLQEMGNRENLIKVNLERAVGQLEHFRSQVIKATYGRVKPFLDKPVTDQQLIEKIAQVTEDNINFQQRKWTLQKETRLSNSKQEEITENIEKLKASLDSCQACMKMSCCSKDLKKEVDVLQTLQVSPPVSGLQKVVLDILRLSLSWLEETERLLRDVGIQLPSSDTDQDPQFSGNSAVFHAREAAGASGREGEAEGQAAPRGEAESQNQAADGREGGKVLEESMTQEKNRAKEALEEEQKRIQELENRLARQKEVWEESITQEKNRVKEALEEEQIRVQELENRLTRQKEVLESSVAHEKRKAKEALETERRRAQDLENHLTQQKEISESSLAYEKHKAKEAIEKEKKKVQDLENHIAKQKEEIDLKVQKEDILNSELNDALAMLEEAQKTKTAESQRAESLTMKLNETLAELETTKTKMLIMEERIQLQQQTVKALQEEQNSQKHGFETEIREYKEQIKQHSQTIVSLEERLQKVTEHHKKIEGEIATLKDSDPAQAEVMQREPPVAPPVESSVKDEVCDTLIGDLLTAQKEILSQQEVIMRLRKNLTEAHSRMSDLRGELNEKQKMELERNVALVQQQSSELRALKEKMAQLTGLVERKDRELEVLKEALRASQEKHRVQLYKEKEQKPRNSAQMCDISVQIEPVHTDILLSSQEEQSFSDLGAKCKGSRHEEIIQRQKKALSELRARIKELEKASSSNHKDHLTESYLDLKTVRMEKNVQKLLDAKPDLPTISRIEIRAPQNGLASSAIPATEKPGKMDVADALDLSEKLYMDMSKTLGSLMNIKDMSGHISMSHLSAKERERVSWLRQRDLDLVFDKITQLKNRLERKEELLRGYEKDIEQLRQSKVSTQTYQSQMAKLEDDIYKEAEEKALLREALGRMGQQLQQEKRVNRAIRQQKVGARKAAPKMDQERETSKRDTSSKSSQSLLFSKPGDRN</sequence>
<accession>G1LZU9</accession>
<dbReference type="GO" id="GO:0007283">
    <property type="term" value="P:spermatogenesis"/>
    <property type="evidence" value="ECO:0007669"/>
    <property type="project" value="Ensembl"/>
</dbReference>
<dbReference type="Pfam" id="PF00498">
    <property type="entry name" value="FHA"/>
    <property type="match status" value="1"/>
</dbReference>
<dbReference type="InterPro" id="IPR000253">
    <property type="entry name" value="FHA_dom"/>
</dbReference>
<dbReference type="eggNOG" id="ENOG502QR8Q">
    <property type="taxonomic scope" value="Eukaryota"/>
</dbReference>
<feature type="region of interest" description="Disordered" evidence="2">
    <location>
        <begin position="890"/>
        <end position="913"/>
    </location>
</feature>
<evidence type="ECO:0000256" key="1">
    <source>
        <dbReference type="SAM" id="Coils"/>
    </source>
</evidence>
<feature type="region of interest" description="Disordered" evidence="2">
    <location>
        <begin position="582"/>
        <end position="616"/>
    </location>
</feature>
<dbReference type="Gene3D" id="2.60.200.20">
    <property type="match status" value="1"/>
</dbReference>
<dbReference type="PANTHER" id="PTHR18853">
    <property type="entry name" value="FORKHEAD-ASSOCIATED DOMAIN-CONTAINING PROTEIN 1-RELATED"/>
    <property type="match status" value="1"/>
</dbReference>
<keyword evidence="5" id="KW-1185">Reference proteome</keyword>
<evidence type="ECO:0000256" key="2">
    <source>
        <dbReference type="SAM" id="MobiDB-lite"/>
    </source>
</evidence>
<dbReference type="PANTHER" id="PTHR18853:SF7">
    <property type="entry name" value="FORKHEAD-ASSOCIATED DOMAIN-CONTAINING PROTEIN 1"/>
    <property type="match status" value="1"/>
</dbReference>
<dbReference type="InterPro" id="IPR008984">
    <property type="entry name" value="SMAD_FHA_dom_sf"/>
</dbReference>
<name>G1LZU9_AILME</name>
<feature type="coiled-coil region" evidence="1">
    <location>
        <begin position="940"/>
        <end position="1017"/>
    </location>
</feature>
<organism evidence="4 5">
    <name type="scientific">Ailuropoda melanoleuca</name>
    <name type="common">Giant panda</name>
    <dbReference type="NCBI Taxonomy" id="9646"/>
    <lineage>
        <taxon>Eukaryota</taxon>
        <taxon>Metazoa</taxon>
        <taxon>Chordata</taxon>
        <taxon>Craniata</taxon>
        <taxon>Vertebrata</taxon>
        <taxon>Euteleostomi</taxon>
        <taxon>Mammalia</taxon>
        <taxon>Eutheria</taxon>
        <taxon>Laurasiatheria</taxon>
        <taxon>Carnivora</taxon>
        <taxon>Caniformia</taxon>
        <taxon>Ursidae</taxon>
        <taxon>Ailuropoda</taxon>
    </lineage>
</organism>
<dbReference type="GeneTree" id="ENSGT00940000154171"/>